<feature type="binding site" evidence="13">
    <location>
        <position position="467"/>
    </location>
    <ligand>
        <name>Zn(2+)</name>
        <dbReference type="ChEBI" id="CHEBI:29105"/>
        <label>1</label>
    </ligand>
</feature>
<dbReference type="EC" id="3.1.4.12" evidence="12"/>
<feature type="signal peptide" evidence="15">
    <location>
        <begin position="1"/>
        <end position="18"/>
    </location>
</feature>
<dbReference type="GO" id="GO:0005764">
    <property type="term" value="C:lysosome"/>
    <property type="evidence" value="ECO:0007669"/>
    <property type="project" value="TreeGrafter"/>
</dbReference>
<feature type="binding site" evidence="13">
    <location>
        <position position="431"/>
    </location>
    <ligand>
        <name>Zn(2+)</name>
        <dbReference type="ChEBI" id="CHEBI:29105"/>
        <label>2</label>
    </ligand>
</feature>
<dbReference type="GO" id="GO:0046872">
    <property type="term" value="F:metal ion binding"/>
    <property type="evidence" value="ECO:0007669"/>
    <property type="project" value="UniProtKB-KW"/>
</dbReference>
<evidence type="ECO:0000259" key="16">
    <source>
        <dbReference type="PROSITE" id="PS50015"/>
    </source>
</evidence>
<evidence type="ECO:0000256" key="10">
    <source>
        <dbReference type="ARBA" id="ARBA00023295"/>
    </source>
</evidence>
<name>A0A1W7R9I3_9SCOR</name>
<feature type="binding site" evidence="13">
    <location>
        <position position="214"/>
    </location>
    <ligand>
        <name>Zn(2+)</name>
        <dbReference type="ChEBI" id="CHEBI:29105"/>
        <label>1</label>
    </ligand>
</feature>
<dbReference type="AlphaFoldDB" id="A0A1W7R9I3"/>
<evidence type="ECO:0000256" key="2">
    <source>
        <dbReference type="ARBA" id="ARBA00008234"/>
    </source>
</evidence>
<proteinExistence type="inferred from homology"/>
<organism evidence="17">
    <name type="scientific">Hadrurus spadix</name>
    <dbReference type="NCBI Taxonomy" id="141984"/>
    <lineage>
        <taxon>Eukaryota</taxon>
        <taxon>Metazoa</taxon>
        <taxon>Ecdysozoa</taxon>
        <taxon>Arthropoda</taxon>
        <taxon>Chelicerata</taxon>
        <taxon>Arachnida</taxon>
        <taxon>Scorpiones</taxon>
        <taxon>Iurida</taxon>
        <taxon>Iuroidea</taxon>
        <taxon>Hadrurus</taxon>
    </lineage>
</organism>
<dbReference type="Pfam" id="PF19272">
    <property type="entry name" value="ASMase_C"/>
    <property type="match status" value="1"/>
</dbReference>
<feature type="disulfide bond" evidence="14">
    <location>
        <begin position="233"/>
        <end position="256"/>
    </location>
</feature>
<dbReference type="GO" id="GO:0005615">
    <property type="term" value="C:extracellular space"/>
    <property type="evidence" value="ECO:0007669"/>
    <property type="project" value="TreeGrafter"/>
</dbReference>
<evidence type="ECO:0000256" key="1">
    <source>
        <dbReference type="ARBA" id="ARBA00004613"/>
    </source>
</evidence>
<feature type="disulfide bond" evidence="14">
    <location>
        <begin position="94"/>
        <end position="170"/>
    </location>
</feature>
<evidence type="ECO:0000256" key="9">
    <source>
        <dbReference type="ARBA" id="ARBA00023180"/>
    </source>
</evidence>
<comment type="catalytic activity">
    <reaction evidence="11">
        <text>a sphingomyelin + H2O = phosphocholine + an N-acylsphing-4-enine + H(+)</text>
        <dbReference type="Rhea" id="RHEA:19253"/>
        <dbReference type="ChEBI" id="CHEBI:15377"/>
        <dbReference type="ChEBI" id="CHEBI:15378"/>
        <dbReference type="ChEBI" id="CHEBI:17636"/>
        <dbReference type="ChEBI" id="CHEBI:52639"/>
        <dbReference type="ChEBI" id="CHEBI:295975"/>
        <dbReference type="EC" id="3.1.4.12"/>
    </reaction>
    <physiologicalReaction direction="left-to-right" evidence="11">
        <dbReference type="Rhea" id="RHEA:19254"/>
    </physiologicalReaction>
</comment>
<comment type="subcellular location">
    <subcellularLocation>
        <location evidence="1">Secreted</location>
    </subcellularLocation>
</comment>
<accession>A0A1W7R9I3</accession>
<dbReference type="SMART" id="SM00741">
    <property type="entry name" value="SapB"/>
    <property type="match status" value="1"/>
</dbReference>
<dbReference type="SUPFAM" id="SSF56300">
    <property type="entry name" value="Metallo-dependent phosphatases"/>
    <property type="match status" value="1"/>
</dbReference>
<feature type="disulfide bond" evidence="14">
    <location>
        <begin position="97"/>
        <end position="162"/>
    </location>
</feature>
<keyword evidence="6 12" id="KW-0378">Hydrolase</keyword>
<dbReference type="InterPro" id="IPR004843">
    <property type="entry name" value="Calcineurin-like_PHP"/>
</dbReference>
<dbReference type="InterPro" id="IPR011160">
    <property type="entry name" value="Sphingomy_PDE"/>
</dbReference>
<dbReference type="GO" id="GO:0006685">
    <property type="term" value="P:sphingomyelin catabolic process"/>
    <property type="evidence" value="ECO:0007669"/>
    <property type="project" value="UniProtKB-UniRule"/>
</dbReference>
<feature type="domain" description="Saposin B-type" evidence="16">
    <location>
        <begin position="90"/>
        <end position="174"/>
    </location>
</feature>
<dbReference type="GO" id="GO:0061750">
    <property type="term" value="F:acid sphingomyelin phosphodiesterase activity"/>
    <property type="evidence" value="ECO:0007669"/>
    <property type="project" value="TreeGrafter"/>
</dbReference>
<feature type="binding site" evidence="13">
    <location>
        <position position="465"/>
    </location>
    <ligand>
        <name>Zn(2+)</name>
        <dbReference type="ChEBI" id="CHEBI:29105"/>
        <label>2</label>
    </ligand>
</feature>
<dbReference type="EMBL" id="GFAH01000587">
    <property type="protein sequence ID" value="JAV47802.1"/>
    <property type="molecule type" value="Transcribed_RNA"/>
</dbReference>
<feature type="disulfide bond" evidence="14">
    <location>
        <begin position="592"/>
        <end position="596"/>
    </location>
</feature>
<dbReference type="FunFam" id="3.60.21.10:FF:000077">
    <property type="entry name" value="Sphingomyelin phosphodiesterase"/>
    <property type="match status" value="1"/>
</dbReference>
<dbReference type="GO" id="GO:0046513">
    <property type="term" value="P:ceramide biosynthetic process"/>
    <property type="evidence" value="ECO:0007669"/>
    <property type="project" value="TreeGrafter"/>
</dbReference>
<feature type="binding site" evidence="13">
    <location>
        <position position="284"/>
    </location>
    <ligand>
        <name>Zn(2+)</name>
        <dbReference type="ChEBI" id="CHEBI:29105"/>
        <label>2</label>
    </ligand>
</feature>
<keyword evidence="5 15" id="KW-0732">Signal</keyword>
<evidence type="ECO:0000256" key="8">
    <source>
        <dbReference type="ARBA" id="ARBA00023157"/>
    </source>
</evidence>
<feature type="disulfide bond" evidence="14">
    <location>
        <begin position="391"/>
        <end position="439"/>
    </location>
</feature>
<keyword evidence="10 12" id="KW-0326">Glycosidase</keyword>
<evidence type="ECO:0000313" key="17">
    <source>
        <dbReference type="EMBL" id="JAV47802.1"/>
    </source>
</evidence>
<reference evidence="17" key="1">
    <citation type="submission" date="2016-11" db="EMBL/GenBank/DDBJ databases">
        <title>Venom-gland transcriptomics and venom proteomics of the black-back scorpion (Hadrurus spadix) reveal detectability challenges and an unexplored realm of animal toxin diversity.</title>
        <authorList>
            <person name="Rokyta D.R."/>
            <person name="Ward M.J."/>
        </authorList>
    </citation>
    <scope>NUCLEOTIDE SEQUENCE</scope>
    <source>
        <tissue evidence="17">Venom gland</tissue>
    </source>
</reference>
<keyword evidence="9" id="KW-0325">Glycoprotein</keyword>
<comment type="similarity">
    <text evidence="2 12">Belongs to the acid sphingomyelinase family.</text>
</comment>
<feature type="chain" id="PRO_5012054683" description="Sphingomyelin phosphodiesterase" evidence="15">
    <location>
        <begin position="19"/>
        <end position="618"/>
    </location>
</feature>
<dbReference type="PANTHER" id="PTHR10340">
    <property type="entry name" value="SPHINGOMYELIN PHOSPHODIESTERASE"/>
    <property type="match status" value="1"/>
</dbReference>
<feature type="disulfide bond" evidence="14">
    <location>
        <begin position="125"/>
        <end position="136"/>
    </location>
</feature>
<keyword evidence="4 13" id="KW-0479">Metal-binding</keyword>
<feature type="binding site" evidence="13">
    <location>
        <position position="324"/>
    </location>
    <ligand>
        <name>Zn(2+)</name>
        <dbReference type="ChEBI" id="CHEBI:29105"/>
        <label>2</label>
    </ligand>
</feature>
<comment type="function">
    <text evidence="12">Converts sphingomyelin to ceramide.</text>
</comment>
<evidence type="ECO:0000256" key="6">
    <source>
        <dbReference type="ARBA" id="ARBA00022801"/>
    </source>
</evidence>
<evidence type="ECO:0000256" key="13">
    <source>
        <dbReference type="PIRSR" id="PIRSR000948-1"/>
    </source>
</evidence>
<dbReference type="PIRSF" id="PIRSF000948">
    <property type="entry name" value="Sphingomy_PDE"/>
    <property type="match status" value="1"/>
</dbReference>
<dbReference type="InterPro" id="IPR008139">
    <property type="entry name" value="SaposinB_dom"/>
</dbReference>
<dbReference type="Gene3D" id="3.60.21.10">
    <property type="match status" value="2"/>
</dbReference>
<dbReference type="InterPro" id="IPR029052">
    <property type="entry name" value="Metallo-depent_PP-like"/>
</dbReference>
<dbReference type="Pfam" id="PF00149">
    <property type="entry name" value="Metallophos"/>
    <property type="match status" value="1"/>
</dbReference>
<comment type="cofactor">
    <cofactor evidence="13">
        <name>Zn(2+)</name>
        <dbReference type="ChEBI" id="CHEBI:29105"/>
    </cofactor>
    <text evidence="13">Binds 2 Zn(2+) ions per subunit.</text>
</comment>
<dbReference type="InterPro" id="IPR045473">
    <property type="entry name" value="ASM_C"/>
</dbReference>
<evidence type="ECO:0000256" key="7">
    <source>
        <dbReference type="ARBA" id="ARBA00022833"/>
    </source>
</evidence>
<evidence type="ECO:0000256" key="15">
    <source>
        <dbReference type="SAM" id="SignalP"/>
    </source>
</evidence>
<feature type="binding site" evidence="13">
    <location>
        <position position="284"/>
    </location>
    <ligand>
        <name>Zn(2+)</name>
        <dbReference type="ChEBI" id="CHEBI:29105"/>
        <label>1</label>
    </ligand>
</feature>
<dbReference type="PROSITE" id="PS50015">
    <property type="entry name" value="SAP_B"/>
    <property type="match status" value="1"/>
</dbReference>
<evidence type="ECO:0000256" key="3">
    <source>
        <dbReference type="ARBA" id="ARBA00022525"/>
    </source>
</evidence>
<dbReference type="CDD" id="cd00842">
    <property type="entry name" value="MPP_ASMase"/>
    <property type="match status" value="1"/>
</dbReference>
<sequence length="618" mass="70970">MQILSLLLSFILCNLLLANSVILSARNGHQNKESNQIPQYNVEFSEDKVLHHFANSINKEKRFFTDVLSFGFEILNIKKAFRGFKQGAINSASCFACKFSVALFQHFVEEDKTEEEIGDLVDVICKKLKLESPRVCKGVTDSFRDEVVQVFSRIVLSPAEVCGLLLGKSCAKVYNPFHNWTIPLPPLPKPPSRPLPQPKPNAPVVRVLQLSDTHFDHLYKEGSNANCKEPLCCRSADNIPDNPKDRAGKWGDYRNCDTPLRTLEHMLKHISRNHKIDYVLWTGDIPAHDIWNQSRSDQVFLLRYISELMSTYFKGLPIFPALGNHESYPVNSFPIPEITGKRSVSWLYDELALAWGPWLPSSVLPSIKKGAYYSVKVNPGFRIISLNMNYCNTLNWWLLINTTDPAQQLQWLVNELQTAEFLGEKVHIIGHIPPGANDCLKIWSQNYYRIIDRYNDTVVAQFFGHTHMDEFEVFYDIASHTHPTGIAYVSPSITTYNGVNPGYRIYTVDGNYPNSSRTVLDHETYYLNLTEANLSDKPKWKLEYTAKKAFNMTTLLASEWDNLLKVFEKNDNLFQKFYRYYRKMSDYYKDPCTGDCKTQLLCNLQSGRSHDSSFCRNL</sequence>
<feature type="disulfide bond" evidence="14">
    <location>
        <begin position="227"/>
        <end position="232"/>
    </location>
</feature>
<dbReference type="PANTHER" id="PTHR10340:SF34">
    <property type="entry name" value="SPHINGOMYELIN PHOSPHODIESTERASE"/>
    <property type="match status" value="1"/>
</dbReference>
<dbReference type="SUPFAM" id="SSF47862">
    <property type="entry name" value="Saposin"/>
    <property type="match status" value="1"/>
</dbReference>
<evidence type="ECO:0000256" key="4">
    <source>
        <dbReference type="ARBA" id="ARBA00022723"/>
    </source>
</evidence>
<evidence type="ECO:0000256" key="5">
    <source>
        <dbReference type="ARBA" id="ARBA00022729"/>
    </source>
</evidence>
<keyword evidence="3" id="KW-0964">Secreted</keyword>
<dbReference type="InterPro" id="IPR041805">
    <property type="entry name" value="ASMase/PPN1_MPP"/>
</dbReference>
<dbReference type="Gene3D" id="1.10.225.10">
    <property type="entry name" value="Saposin-like"/>
    <property type="match status" value="1"/>
</dbReference>
<evidence type="ECO:0000256" key="12">
    <source>
        <dbReference type="PIRNR" id="PIRNR000948"/>
    </source>
</evidence>
<dbReference type="GO" id="GO:0016798">
    <property type="term" value="F:hydrolase activity, acting on glycosyl bonds"/>
    <property type="evidence" value="ECO:0007669"/>
    <property type="project" value="UniProtKB-KW"/>
</dbReference>
<dbReference type="GO" id="GO:0016020">
    <property type="term" value="C:membrane"/>
    <property type="evidence" value="ECO:0007669"/>
    <property type="project" value="GOC"/>
</dbReference>
<feature type="binding site" evidence="13">
    <location>
        <position position="212"/>
    </location>
    <ligand>
        <name>Zn(2+)</name>
        <dbReference type="ChEBI" id="CHEBI:29105"/>
        <label>1</label>
    </ligand>
</feature>
<evidence type="ECO:0000256" key="14">
    <source>
        <dbReference type="PIRSR" id="PIRSR000948-2"/>
    </source>
</evidence>
<protein>
    <recommendedName>
        <fullName evidence="12">Sphingomyelin phosphodiesterase</fullName>
        <ecNumber evidence="12">3.1.4.12</ecNumber>
    </recommendedName>
</protein>
<keyword evidence="7 13" id="KW-0862">Zinc</keyword>
<keyword evidence="8 14" id="KW-1015">Disulfide bond</keyword>
<dbReference type="InterPro" id="IPR011001">
    <property type="entry name" value="Saposin-like"/>
</dbReference>
<evidence type="ECO:0000256" key="11">
    <source>
        <dbReference type="ARBA" id="ARBA00047268"/>
    </source>
</evidence>